<feature type="compositionally biased region" description="Low complexity" evidence="1">
    <location>
        <begin position="37"/>
        <end position="59"/>
    </location>
</feature>
<dbReference type="EMBL" id="HG992979">
    <property type="protein sequence ID" value="CAE7020257.1"/>
    <property type="molecule type" value="Genomic_DNA"/>
</dbReference>
<evidence type="ECO:0000313" key="3">
    <source>
        <dbReference type="Proteomes" id="UP000472372"/>
    </source>
</evidence>
<gene>
    <name evidence="2" type="ORF">PTTW11_03034</name>
</gene>
<name>A0A6S6VX19_9PLEO</name>
<accession>A0A6S6VX19</accession>
<evidence type="ECO:0000256" key="1">
    <source>
        <dbReference type="SAM" id="MobiDB-lite"/>
    </source>
</evidence>
<dbReference type="Proteomes" id="UP000472372">
    <property type="component" value="Chromosome 3"/>
</dbReference>
<feature type="region of interest" description="Disordered" evidence="1">
    <location>
        <begin position="27"/>
        <end position="65"/>
    </location>
</feature>
<reference evidence="2" key="1">
    <citation type="submission" date="2021-02" db="EMBL/GenBank/DDBJ databases">
        <authorList>
            <person name="Syme A R."/>
            <person name="Syme A R."/>
            <person name="Moolhuijzen P."/>
        </authorList>
    </citation>
    <scope>NUCLEOTIDE SEQUENCE</scope>
    <source>
        <strain evidence="2">W1-1</strain>
    </source>
</reference>
<sequence>MSTFSPTCVSIWIRQCNIRLSTLCQQKGPVAGRTRSKTSLQPTTTTKPTLAPPSKTGTLTKKKITKAKTTHAERLLCRKRLALKRELEKGKDGVMSVRQRQRVRQLSSLSPRGELGGIPRARRFGWKTVEQLRLEKEEMRVGKSGLSGLALTG</sequence>
<protein>
    <submittedName>
        <fullName evidence="2">Uncharacterized protein</fullName>
    </submittedName>
</protein>
<organism evidence="2 3">
    <name type="scientific">Pyrenophora teres f. teres</name>
    <dbReference type="NCBI Taxonomy" id="97479"/>
    <lineage>
        <taxon>Eukaryota</taxon>
        <taxon>Fungi</taxon>
        <taxon>Dikarya</taxon>
        <taxon>Ascomycota</taxon>
        <taxon>Pezizomycotina</taxon>
        <taxon>Dothideomycetes</taxon>
        <taxon>Pleosporomycetidae</taxon>
        <taxon>Pleosporales</taxon>
        <taxon>Pleosporineae</taxon>
        <taxon>Pleosporaceae</taxon>
        <taxon>Pyrenophora</taxon>
    </lineage>
</organism>
<evidence type="ECO:0000313" key="2">
    <source>
        <dbReference type="EMBL" id="CAE7020257.1"/>
    </source>
</evidence>
<proteinExistence type="predicted"/>
<dbReference type="AlphaFoldDB" id="A0A6S6VX19"/>